<feature type="domain" description="Solute-binding protein family 5" evidence="4">
    <location>
        <begin position="81"/>
        <end position="209"/>
    </location>
</feature>
<dbReference type="Pfam" id="PF00496">
    <property type="entry name" value="SBP_bac_5"/>
    <property type="match status" value="1"/>
</dbReference>
<name>A0A9E2KYQ7_9FUSO</name>
<gene>
    <name evidence="5" type="ORF">IAA47_02415</name>
</gene>
<comment type="caution">
    <text evidence="5">The sequence shown here is derived from an EMBL/GenBank/DDBJ whole genome shotgun (WGS) entry which is preliminary data.</text>
</comment>
<evidence type="ECO:0000256" key="3">
    <source>
        <dbReference type="ARBA" id="ARBA00022729"/>
    </source>
</evidence>
<protein>
    <recommendedName>
        <fullName evidence="4">Solute-binding protein family 5 domain-containing protein</fullName>
    </recommendedName>
</protein>
<dbReference type="InterPro" id="IPR000914">
    <property type="entry name" value="SBP_5_dom"/>
</dbReference>
<dbReference type="EMBL" id="JAHLFN010000019">
    <property type="protein sequence ID" value="MBU3841835.1"/>
    <property type="molecule type" value="Genomic_DNA"/>
</dbReference>
<keyword evidence="3" id="KW-0732">Signal</keyword>
<dbReference type="InterPro" id="IPR039424">
    <property type="entry name" value="SBP_5"/>
</dbReference>
<dbReference type="Proteomes" id="UP000724657">
    <property type="component" value="Unassembled WGS sequence"/>
</dbReference>
<evidence type="ECO:0000259" key="4">
    <source>
        <dbReference type="Pfam" id="PF00496"/>
    </source>
</evidence>
<dbReference type="AlphaFoldDB" id="A0A9E2KYQ7"/>
<dbReference type="Gene3D" id="3.40.190.10">
    <property type="entry name" value="Periplasmic binding protein-like II"/>
    <property type="match status" value="1"/>
</dbReference>
<proteinExistence type="inferred from homology"/>
<evidence type="ECO:0000256" key="1">
    <source>
        <dbReference type="ARBA" id="ARBA00005695"/>
    </source>
</evidence>
<dbReference type="SUPFAM" id="SSF53850">
    <property type="entry name" value="Periplasmic binding protein-like II"/>
    <property type="match status" value="1"/>
</dbReference>
<comment type="similarity">
    <text evidence="1">Belongs to the bacterial solute-binding protein 5 family.</text>
</comment>
<dbReference type="PANTHER" id="PTHR30290:SF9">
    <property type="entry name" value="OLIGOPEPTIDE-BINDING PROTEIN APPA"/>
    <property type="match status" value="1"/>
</dbReference>
<organism evidence="5 6">
    <name type="scientific">Candidatus Fusobacterium pullicola</name>
    <dbReference type="NCBI Taxonomy" id="2838601"/>
    <lineage>
        <taxon>Bacteria</taxon>
        <taxon>Fusobacteriati</taxon>
        <taxon>Fusobacteriota</taxon>
        <taxon>Fusobacteriia</taxon>
        <taxon>Fusobacteriales</taxon>
        <taxon>Fusobacteriaceae</taxon>
        <taxon>Fusobacterium</taxon>
    </lineage>
</organism>
<sequence>MINIITRFLIFFTITTFSFSIYEDEINDLFSQEVVEKSNKLIIEQEVKVETIDPIKLRDTYSRRAMQYFYAQLFRFNKNGEIVPYLLAEYKYNDNTELYCKLRDDIYFSNGDPITSEDVKSSIENFLKNGYMNNLYASIKQVKVINNKEFLIILNYPDYDLKIGLTNPSMSILKRKDGKILTSGPYSIERFDNRKLKLKKNEYYFEDDIPFEKMDIKGELSSYQRVINSLNIPNYYSYDLYQEDVDKAKKIGYLKDKEVSKDSIFDIISLIFGNEREYSLEEKKALESLLNRDATTIYPKDLFDIKVSALEKKYSKEEAVQLLKKSGIFNEKIKIMCLNTIHNRNYVQYVAYNLTENGLDVEVEIYNLEKFLTKLRTKDYNIALYNVTMNKAYPLTSLEKIIVGEIIAPELEDALLPFFQMYKNEKNKNNRARLIDKIFYLIYSSRYIIPIAHQQTYIIKNF</sequence>
<reference evidence="5" key="1">
    <citation type="journal article" date="2021" name="PeerJ">
        <title>Extensive microbial diversity within the chicken gut microbiome revealed by metagenomics and culture.</title>
        <authorList>
            <person name="Gilroy R."/>
            <person name="Ravi A."/>
            <person name="Getino M."/>
            <person name="Pursley I."/>
            <person name="Horton D.L."/>
            <person name="Alikhan N.F."/>
            <person name="Baker D."/>
            <person name="Gharbi K."/>
            <person name="Hall N."/>
            <person name="Watson M."/>
            <person name="Adriaenssens E.M."/>
            <person name="Foster-Nyarko E."/>
            <person name="Jarju S."/>
            <person name="Secka A."/>
            <person name="Antonio M."/>
            <person name="Oren A."/>
            <person name="Chaudhuri R.R."/>
            <person name="La Ragione R."/>
            <person name="Hildebrand F."/>
            <person name="Pallen M.J."/>
        </authorList>
    </citation>
    <scope>NUCLEOTIDE SEQUENCE</scope>
    <source>
        <strain evidence="5">A6-441</strain>
    </source>
</reference>
<evidence type="ECO:0000256" key="2">
    <source>
        <dbReference type="ARBA" id="ARBA00022448"/>
    </source>
</evidence>
<reference evidence="5" key="2">
    <citation type="submission" date="2021-04" db="EMBL/GenBank/DDBJ databases">
        <authorList>
            <person name="Gilroy R."/>
        </authorList>
    </citation>
    <scope>NUCLEOTIDE SEQUENCE</scope>
    <source>
        <strain evidence="5">A6-441</strain>
    </source>
</reference>
<dbReference type="PANTHER" id="PTHR30290">
    <property type="entry name" value="PERIPLASMIC BINDING COMPONENT OF ABC TRANSPORTER"/>
    <property type="match status" value="1"/>
</dbReference>
<keyword evidence="2" id="KW-0813">Transport</keyword>
<dbReference type="Gene3D" id="3.10.105.10">
    <property type="entry name" value="Dipeptide-binding Protein, Domain 3"/>
    <property type="match status" value="1"/>
</dbReference>
<evidence type="ECO:0000313" key="5">
    <source>
        <dbReference type="EMBL" id="MBU3841835.1"/>
    </source>
</evidence>
<evidence type="ECO:0000313" key="6">
    <source>
        <dbReference type="Proteomes" id="UP000724657"/>
    </source>
</evidence>
<dbReference type="GO" id="GO:1904680">
    <property type="term" value="F:peptide transmembrane transporter activity"/>
    <property type="evidence" value="ECO:0007669"/>
    <property type="project" value="TreeGrafter"/>
</dbReference>
<dbReference type="GO" id="GO:0015833">
    <property type="term" value="P:peptide transport"/>
    <property type="evidence" value="ECO:0007669"/>
    <property type="project" value="TreeGrafter"/>
</dbReference>
<accession>A0A9E2KYQ7</accession>